<sequence length="48" mass="5179">MTAGGLSVMVLSIGAVISMLSFCLYKVLTLPPVEEEFGDEDTEKSKEL</sequence>
<keyword evidence="1" id="KW-0472">Membrane</keyword>
<evidence type="ECO:0000313" key="3">
    <source>
        <dbReference type="Proteomes" id="UP001202961"/>
    </source>
</evidence>
<keyword evidence="3" id="KW-1185">Reference proteome</keyword>
<name>A0ABT0U8W5_9BACT</name>
<reference evidence="2 3" key="1">
    <citation type="journal article" date="2022" name="Syst. Appl. Microbiol.">
        <title>Rhodopirellula aestuarii sp. nov., a novel member of the genus Rhodopirellula isolated from brackish sediments collected in the Tagus River estuary, Portugal.</title>
        <authorList>
            <person name="Vitorino I.R."/>
            <person name="Klimek D."/>
            <person name="Calusinska M."/>
            <person name="Lobo-da-Cunha A."/>
            <person name="Vasconcelos V."/>
            <person name="Lage O.M."/>
        </authorList>
    </citation>
    <scope>NUCLEOTIDE SEQUENCE [LARGE SCALE GENOMIC DNA]</scope>
    <source>
        <strain evidence="2 3">ICT_H3.1</strain>
    </source>
</reference>
<keyword evidence="1" id="KW-0812">Transmembrane</keyword>
<comment type="caution">
    <text evidence="2">The sequence shown here is derived from an EMBL/GenBank/DDBJ whole genome shotgun (WGS) entry which is preliminary data.</text>
</comment>
<proteinExistence type="predicted"/>
<dbReference type="Proteomes" id="UP001202961">
    <property type="component" value="Unassembled WGS sequence"/>
</dbReference>
<accession>A0ABT0U8W5</accession>
<dbReference type="RefSeq" id="WP_250931057.1">
    <property type="nucleotide sequence ID" value="NZ_JAMQBK010000060.1"/>
</dbReference>
<evidence type="ECO:0008006" key="4">
    <source>
        <dbReference type="Google" id="ProtNLM"/>
    </source>
</evidence>
<protein>
    <recommendedName>
        <fullName evidence="4">Protein PsbN</fullName>
    </recommendedName>
</protein>
<evidence type="ECO:0000313" key="2">
    <source>
        <dbReference type="EMBL" id="MCM2373321.1"/>
    </source>
</evidence>
<evidence type="ECO:0000256" key="1">
    <source>
        <dbReference type="SAM" id="Phobius"/>
    </source>
</evidence>
<feature type="transmembrane region" description="Helical" evidence="1">
    <location>
        <begin position="6"/>
        <end position="25"/>
    </location>
</feature>
<dbReference type="EMBL" id="JAMQBK010000060">
    <property type="protein sequence ID" value="MCM2373321.1"/>
    <property type="molecule type" value="Genomic_DNA"/>
</dbReference>
<keyword evidence="1" id="KW-1133">Transmembrane helix</keyword>
<organism evidence="2 3">
    <name type="scientific">Aporhodopirellula aestuarii</name>
    <dbReference type="NCBI Taxonomy" id="2950107"/>
    <lineage>
        <taxon>Bacteria</taxon>
        <taxon>Pseudomonadati</taxon>
        <taxon>Planctomycetota</taxon>
        <taxon>Planctomycetia</taxon>
        <taxon>Pirellulales</taxon>
        <taxon>Pirellulaceae</taxon>
        <taxon>Aporhodopirellula</taxon>
    </lineage>
</organism>
<gene>
    <name evidence="2" type="ORF">NB063_22130</name>
</gene>